<evidence type="ECO:0000313" key="2">
    <source>
        <dbReference type="EMBL" id="KAF9481775.1"/>
    </source>
</evidence>
<evidence type="ECO:0000313" key="3">
    <source>
        <dbReference type="Proteomes" id="UP000807469"/>
    </source>
</evidence>
<proteinExistence type="predicted"/>
<sequence>MPPLKLPARNKNTRSSGLVKHKPLPPGWQDSQHYWFYGWAVTEETLRDYVLKHCSPRELSKDHDDVNSDALFDLRRQSGFYDLAFVGAIPDADAIAKGLIYQYPGQEGPEVHLMALSSTCSERLYRRRPTKEQLAKLTELFGEEPRWFEDCHLKKDFVSDLMDSDSD</sequence>
<comment type="caution">
    <text evidence="2">The sequence shown here is derived from an EMBL/GenBank/DDBJ whole genome shotgun (WGS) entry which is preliminary data.</text>
</comment>
<keyword evidence="3" id="KW-1185">Reference proteome</keyword>
<reference evidence="2" key="1">
    <citation type="submission" date="2020-11" db="EMBL/GenBank/DDBJ databases">
        <authorList>
            <consortium name="DOE Joint Genome Institute"/>
            <person name="Ahrendt S."/>
            <person name="Riley R."/>
            <person name="Andreopoulos W."/>
            <person name="Labutti K."/>
            <person name="Pangilinan J."/>
            <person name="Ruiz-Duenas F.J."/>
            <person name="Barrasa J.M."/>
            <person name="Sanchez-Garcia M."/>
            <person name="Camarero S."/>
            <person name="Miyauchi S."/>
            <person name="Serrano A."/>
            <person name="Linde D."/>
            <person name="Babiker R."/>
            <person name="Drula E."/>
            <person name="Ayuso-Fernandez I."/>
            <person name="Pacheco R."/>
            <person name="Padilla G."/>
            <person name="Ferreira P."/>
            <person name="Barriuso J."/>
            <person name="Kellner H."/>
            <person name="Castanera R."/>
            <person name="Alfaro M."/>
            <person name="Ramirez L."/>
            <person name="Pisabarro A.G."/>
            <person name="Kuo A."/>
            <person name="Tritt A."/>
            <person name="Lipzen A."/>
            <person name="He G."/>
            <person name="Yan M."/>
            <person name="Ng V."/>
            <person name="Cullen D."/>
            <person name="Martin F."/>
            <person name="Rosso M.-N."/>
            <person name="Henrissat B."/>
            <person name="Hibbett D."/>
            <person name="Martinez A.T."/>
            <person name="Grigoriev I.V."/>
        </authorList>
    </citation>
    <scope>NUCLEOTIDE SEQUENCE</scope>
    <source>
        <strain evidence="2">CIRM-BRFM 674</strain>
    </source>
</reference>
<protein>
    <submittedName>
        <fullName evidence="2">Uncharacterized protein</fullName>
    </submittedName>
</protein>
<dbReference type="OrthoDB" id="2878435at2759"/>
<dbReference type="AlphaFoldDB" id="A0A9P5Z7W4"/>
<name>A0A9P5Z7W4_9AGAR</name>
<dbReference type="EMBL" id="MU155174">
    <property type="protein sequence ID" value="KAF9481775.1"/>
    <property type="molecule type" value="Genomic_DNA"/>
</dbReference>
<feature type="region of interest" description="Disordered" evidence="1">
    <location>
        <begin position="1"/>
        <end position="22"/>
    </location>
</feature>
<gene>
    <name evidence="2" type="ORF">BDN70DRAFT_919597</name>
</gene>
<organism evidence="2 3">
    <name type="scientific">Pholiota conissans</name>
    <dbReference type="NCBI Taxonomy" id="109636"/>
    <lineage>
        <taxon>Eukaryota</taxon>
        <taxon>Fungi</taxon>
        <taxon>Dikarya</taxon>
        <taxon>Basidiomycota</taxon>
        <taxon>Agaricomycotina</taxon>
        <taxon>Agaricomycetes</taxon>
        <taxon>Agaricomycetidae</taxon>
        <taxon>Agaricales</taxon>
        <taxon>Agaricineae</taxon>
        <taxon>Strophariaceae</taxon>
        <taxon>Pholiota</taxon>
    </lineage>
</organism>
<evidence type="ECO:0000256" key="1">
    <source>
        <dbReference type="SAM" id="MobiDB-lite"/>
    </source>
</evidence>
<accession>A0A9P5Z7W4</accession>
<dbReference type="Proteomes" id="UP000807469">
    <property type="component" value="Unassembled WGS sequence"/>
</dbReference>